<dbReference type="Proteomes" id="UP000198528">
    <property type="component" value="Unassembled WGS sequence"/>
</dbReference>
<dbReference type="GO" id="GO:0016791">
    <property type="term" value="F:phosphatase activity"/>
    <property type="evidence" value="ECO:0007669"/>
    <property type="project" value="TreeGrafter"/>
</dbReference>
<dbReference type="Pfam" id="PF08282">
    <property type="entry name" value="Hydrolase_3"/>
    <property type="match status" value="1"/>
</dbReference>
<dbReference type="PANTHER" id="PTHR10000">
    <property type="entry name" value="PHOSPHOSERINE PHOSPHATASE"/>
    <property type="match status" value="1"/>
</dbReference>
<dbReference type="STRING" id="604330.SAMN04489857_1995"/>
<dbReference type="AlphaFoldDB" id="A0A1G6KAV9"/>
<dbReference type="Gene3D" id="3.40.50.1000">
    <property type="entry name" value="HAD superfamily/HAD-like"/>
    <property type="match status" value="2"/>
</dbReference>
<sequence>MPGLSLPTFPTDPARVPEDMAQRFSRIKYVITDTDNTMVSHGQALAATDGTPSVELAQTLVELRRAGVSVIPCTGRNRAMVREDAHMLGLDGWIGEMGGILCLHEGATSDWRYFTADMPYDPGCGQTPHDLIVRTGVVRRMLDRWYDCLEAYHDNNVGFEYREVTVGLRGAVLEDEAQAMLDETGLPLYLADNGFVSRVTGDTVLPRRSDGTLEDVHTYHITPRGLDKGSATARYIELMEWDPAEVICCGDSPADCAMAPHAGTFLLMRNGVGNPKSQAALAGRGNAFVSALDSTDGFCQAMRTILAVKRRS</sequence>
<gene>
    <name evidence="1" type="ORF">SAMN04487824_10751</name>
</gene>
<dbReference type="GO" id="GO:0000287">
    <property type="term" value="F:magnesium ion binding"/>
    <property type="evidence" value="ECO:0007669"/>
    <property type="project" value="TreeGrafter"/>
</dbReference>
<dbReference type="EMBL" id="FMZL01000007">
    <property type="protein sequence ID" value="SDC28130.1"/>
    <property type="molecule type" value="Genomic_DNA"/>
</dbReference>
<dbReference type="PANTHER" id="PTHR10000:SF8">
    <property type="entry name" value="HAD SUPERFAMILY HYDROLASE-LIKE, TYPE 3"/>
    <property type="match status" value="1"/>
</dbReference>
<name>A0A1G6KAV9_9ACTN</name>
<proteinExistence type="predicted"/>
<reference evidence="2" key="1">
    <citation type="submission" date="2016-10" db="EMBL/GenBank/DDBJ databases">
        <authorList>
            <person name="Varghese N."/>
            <person name="Submissions S."/>
        </authorList>
    </citation>
    <scope>NUCLEOTIDE SEQUENCE [LARGE SCALE GENOMIC DNA]</scope>
    <source>
        <strain evidence="2">DSM 22619</strain>
    </source>
</reference>
<organism evidence="1 2">
    <name type="scientific">Parafannyhessea umbonata</name>
    <dbReference type="NCBI Taxonomy" id="604330"/>
    <lineage>
        <taxon>Bacteria</taxon>
        <taxon>Bacillati</taxon>
        <taxon>Actinomycetota</taxon>
        <taxon>Coriobacteriia</taxon>
        <taxon>Coriobacteriales</taxon>
        <taxon>Atopobiaceae</taxon>
        <taxon>Parafannyhessea</taxon>
    </lineage>
</organism>
<dbReference type="RefSeq" id="WP_090846055.1">
    <property type="nucleotide sequence ID" value="NZ_FMZL01000007.1"/>
</dbReference>
<dbReference type="SUPFAM" id="SSF56784">
    <property type="entry name" value="HAD-like"/>
    <property type="match status" value="1"/>
</dbReference>
<dbReference type="InterPro" id="IPR023214">
    <property type="entry name" value="HAD_sf"/>
</dbReference>
<evidence type="ECO:0000313" key="1">
    <source>
        <dbReference type="EMBL" id="SDC28130.1"/>
    </source>
</evidence>
<dbReference type="InterPro" id="IPR036412">
    <property type="entry name" value="HAD-like_sf"/>
</dbReference>
<evidence type="ECO:0000313" key="2">
    <source>
        <dbReference type="Proteomes" id="UP000198528"/>
    </source>
</evidence>
<keyword evidence="2" id="KW-1185">Reference proteome</keyword>
<accession>A0A1G6KAV9</accession>
<dbReference type="GO" id="GO:0005829">
    <property type="term" value="C:cytosol"/>
    <property type="evidence" value="ECO:0007669"/>
    <property type="project" value="TreeGrafter"/>
</dbReference>
<protein>
    <recommendedName>
        <fullName evidence="3">HAD family phosphatase</fullName>
    </recommendedName>
</protein>
<evidence type="ECO:0008006" key="3">
    <source>
        <dbReference type="Google" id="ProtNLM"/>
    </source>
</evidence>